<dbReference type="InterPro" id="IPR036890">
    <property type="entry name" value="HATPase_C_sf"/>
</dbReference>
<evidence type="ECO:0000313" key="3">
    <source>
        <dbReference type="Proteomes" id="UP000518904"/>
    </source>
</evidence>
<dbReference type="InterPro" id="IPR005467">
    <property type="entry name" value="His_kinase_dom"/>
</dbReference>
<feature type="non-terminal residue" evidence="2">
    <location>
        <position position="1"/>
    </location>
</feature>
<dbReference type="GO" id="GO:0016301">
    <property type="term" value="F:kinase activity"/>
    <property type="evidence" value="ECO:0007669"/>
    <property type="project" value="UniProtKB-KW"/>
</dbReference>
<dbReference type="Proteomes" id="UP000518904">
    <property type="component" value="Unassembled WGS sequence"/>
</dbReference>
<gene>
    <name evidence="2" type="ORF">HKB16_17870</name>
</gene>
<dbReference type="InterPro" id="IPR003594">
    <property type="entry name" value="HATPase_dom"/>
</dbReference>
<dbReference type="Pfam" id="PF02518">
    <property type="entry name" value="HATPase_c"/>
    <property type="match status" value="1"/>
</dbReference>
<keyword evidence="2" id="KW-0808">Transferase</keyword>
<dbReference type="SUPFAM" id="SSF55874">
    <property type="entry name" value="ATPase domain of HSP90 chaperone/DNA topoisomerase II/histidine kinase"/>
    <property type="match status" value="1"/>
</dbReference>
<protein>
    <submittedName>
        <fullName evidence="2">PAS domain-containing sensor histidine kinase</fullName>
    </submittedName>
</protein>
<dbReference type="AlphaFoldDB" id="A0A7Y0SJP9"/>
<accession>A0A7Y0SJP9</accession>
<evidence type="ECO:0000313" key="2">
    <source>
        <dbReference type="EMBL" id="NMU84733.1"/>
    </source>
</evidence>
<name>A0A7Y0SJP9_VIBPH</name>
<sequence length="70" mass="7315">LQVLGNLVSNALDAMNNTTNPQLSLIVNPTSNQVERIISDNGCGGSDEMPETMVEPCQTSKKIGEGLGLG</sequence>
<proteinExistence type="predicted"/>
<organism evidence="2 3">
    <name type="scientific">Vibrio parahaemolyticus</name>
    <dbReference type="NCBI Taxonomy" id="670"/>
    <lineage>
        <taxon>Bacteria</taxon>
        <taxon>Pseudomonadati</taxon>
        <taxon>Pseudomonadota</taxon>
        <taxon>Gammaproteobacteria</taxon>
        <taxon>Vibrionales</taxon>
        <taxon>Vibrionaceae</taxon>
        <taxon>Vibrio</taxon>
    </lineage>
</organism>
<reference evidence="2 3" key="1">
    <citation type="submission" date="2020-04" db="EMBL/GenBank/DDBJ databases">
        <title>Whole-genome sequencing of Vibrio spp. from China reveals different genetic environments of blaCTX-M-14 among diverse lineages.</title>
        <authorList>
            <person name="Zheng Z."/>
            <person name="Ye L."/>
            <person name="Chen S."/>
        </authorList>
    </citation>
    <scope>NUCLEOTIDE SEQUENCE [LARGE SCALE GENOMIC DNA]</scope>
    <source>
        <strain evidence="2 3">Vb0551</strain>
    </source>
</reference>
<feature type="domain" description="Histidine kinase" evidence="1">
    <location>
        <begin position="1"/>
        <end position="70"/>
    </location>
</feature>
<dbReference type="PROSITE" id="PS50109">
    <property type="entry name" value="HIS_KIN"/>
    <property type="match status" value="1"/>
</dbReference>
<dbReference type="Gene3D" id="3.30.565.10">
    <property type="entry name" value="Histidine kinase-like ATPase, C-terminal domain"/>
    <property type="match status" value="1"/>
</dbReference>
<evidence type="ECO:0000259" key="1">
    <source>
        <dbReference type="PROSITE" id="PS50109"/>
    </source>
</evidence>
<dbReference type="EMBL" id="JABCLB010002084">
    <property type="protein sequence ID" value="NMU84733.1"/>
    <property type="molecule type" value="Genomic_DNA"/>
</dbReference>
<comment type="caution">
    <text evidence="2">The sequence shown here is derived from an EMBL/GenBank/DDBJ whole genome shotgun (WGS) entry which is preliminary data.</text>
</comment>
<keyword evidence="2" id="KW-0418">Kinase</keyword>